<accession>A0ABX4M921</accession>
<feature type="transmembrane region" description="Helical" evidence="6">
    <location>
        <begin position="105"/>
        <end position="129"/>
    </location>
</feature>
<name>A0ABX4M921_9ACTO</name>
<dbReference type="Proteomes" id="UP000194577">
    <property type="component" value="Unassembled WGS sequence"/>
</dbReference>
<feature type="transmembrane region" description="Helical" evidence="6">
    <location>
        <begin position="471"/>
        <end position="489"/>
    </location>
</feature>
<feature type="transmembrane region" description="Helical" evidence="6">
    <location>
        <begin position="329"/>
        <end position="355"/>
    </location>
</feature>
<feature type="transmembrane region" description="Helical" evidence="6">
    <location>
        <begin position="376"/>
        <end position="398"/>
    </location>
</feature>
<keyword evidence="4 6" id="KW-0472">Membrane</keyword>
<evidence type="ECO:0000313" key="8">
    <source>
        <dbReference type="Proteomes" id="UP000194577"/>
    </source>
</evidence>
<keyword evidence="8" id="KW-1185">Reference proteome</keyword>
<keyword evidence="2 6" id="KW-0812">Transmembrane</keyword>
<feature type="transmembrane region" description="Helical" evidence="6">
    <location>
        <begin position="264"/>
        <end position="284"/>
    </location>
</feature>
<feature type="transmembrane region" description="Helical" evidence="6">
    <location>
        <begin position="51"/>
        <end position="84"/>
    </location>
</feature>
<organism evidence="7 8">
    <name type="scientific">Actinomyces ruminis</name>
    <dbReference type="NCBI Taxonomy" id="1937003"/>
    <lineage>
        <taxon>Bacteria</taxon>
        <taxon>Bacillati</taxon>
        <taxon>Actinomycetota</taxon>
        <taxon>Actinomycetes</taxon>
        <taxon>Actinomycetales</taxon>
        <taxon>Actinomycetaceae</taxon>
        <taxon>Actinomyces</taxon>
    </lineage>
</organism>
<evidence type="ECO:0000256" key="1">
    <source>
        <dbReference type="ARBA" id="ARBA00004141"/>
    </source>
</evidence>
<evidence type="ECO:0000256" key="6">
    <source>
        <dbReference type="SAM" id="Phobius"/>
    </source>
</evidence>
<dbReference type="Pfam" id="PF13520">
    <property type="entry name" value="AA_permease_2"/>
    <property type="match status" value="1"/>
</dbReference>
<evidence type="ECO:0000256" key="3">
    <source>
        <dbReference type="ARBA" id="ARBA00022989"/>
    </source>
</evidence>
<proteinExistence type="predicted"/>
<feature type="compositionally biased region" description="Basic and acidic residues" evidence="5">
    <location>
        <begin position="690"/>
        <end position="699"/>
    </location>
</feature>
<dbReference type="Gene3D" id="1.20.1740.10">
    <property type="entry name" value="Amino acid/polyamine transporter I"/>
    <property type="match status" value="1"/>
</dbReference>
<gene>
    <name evidence="7" type="ORF">BW737_013240</name>
</gene>
<dbReference type="InterPro" id="IPR002293">
    <property type="entry name" value="AA/rel_permease1"/>
</dbReference>
<comment type="subcellular location">
    <subcellularLocation>
        <location evidence="1">Membrane</location>
        <topology evidence="1">Multi-pass membrane protein</topology>
    </subcellularLocation>
</comment>
<dbReference type="EMBL" id="MTPX02000073">
    <property type="protein sequence ID" value="PHP51921.1"/>
    <property type="molecule type" value="Genomic_DNA"/>
</dbReference>
<evidence type="ECO:0000256" key="4">
    <source>
        <dbReference type="ARBA" id="ARBA00023136"/>
    </source>
</evidence>
<feature type="region of interest" description="Disordered" evidence="5">
    <location>
        <begin position="674"/>
        <end position="699"/>
    </location>
</feature>
<evidence type="ECO:0000313" key="7">
    <source>
        <dbReference type="EMBL" id="PHP51921.1"/>
    </source>
</evidence>
<reference evidence="7 8" key="1">
    <citation type="submission" date="2017-10" db="EMBL/GenBank/DDBJ databases">
        <title>Draft genome sequence of cellulolytic Actinomyces sp CtC72 isolated from cattle rumen fluid.</title>
        <authorList>
            <person name="Joshi A.J."/>
            <person name="Vasudevan G."/>
            <person name="Lanjekar V.B."/>
            <person name="Hivarkar S."/>
            <person name="Engineer A."/>
            <person name="Pore S.D."/>
            <person name="Dhakephalkar P.K."/>
            <person name="Dagar S."/>
        </authorList>
    </citation>
    <scope>NUCLEOTIDE SEQUENCE [LARGE SCALE GENOMIC DNA]</scope>
    <source>
        <strain evidence="8">CtC72</strain>
    </source>
</reference>
<sequence length="699" mass="74783">MRDFADRVKRLLVGRPVASRALGETLLPKRIALPVFASDALSSVGYAPDEIIVTLAAAGLAATALSPWIALAVVGVLVVVVASYRQTVHAYPSGGGDYEVVSTNLGHRAGLLVASALLSDYVLTVAVSISSGTGYLVAAVPSLAAHKVEIAVGIVTLLALINLRGSRESGGAFALPTYLYMGAVGVMAVVGFVQEFTGTLGRAPSAGYEVVAQSGWDQGLTGLAGAFLILRAFSSGCAALTGVEAISNGVPSFRRPKSKNAATTLLLLGIIAAAMLMSVVHLAGAVDVHMAENPATELLDDGVPLGEGYHQDPVIGQIAATVFARFPPMFYLVTVVTGLILVLAANTAFNGFPVLASVLGRDEFLPRQLSQRGDRLAYSNGIIVLWAGALAFIIGFQANTNRLIQLYIVGVFISFTLSQIGMVRHWNRELGTATDPAARRRMRRSRIVNGIGVAGTGTVLVIVLLTKFTRGAWITLSVMAVLYLVMNAIRRHYRRLAEEIAISDLHEARLLPAHVHAIVLASRLHRPTLRALTYALSTQPTSIEAVTVDTGDGAADRLLGDWEDAELPVPLTVLDSPFRDLTRPIVSYVRSVRRESPRDLVVVFLPEYLVRHWWEQTLHNQTALRLKTALLFTPGVVVASVPWQLGLPGQTHIRHGLRLATPRGIADADEATRNAHTDRLTTLESPTSPDHSKTTQEQP</sequence>
<feature type="transmembrane region" description="Helical" evidence="6">
    <location>
        <begin position="404"/>
        <end position="426"/>
    </location>
</feature>
<feature type="transmembrane region" description="Helical" evidence="6">
    <location>
        <begin position="135"/>
        <end position="161"/>
    </location>
</feature>
<keyword evidence="3 6" id="KW-1133">Transmembrane helix</keyword>
<protein>
    <submittedName>
        <fullName evidence="7">APC family permease</fullName>
    </submittedName>
</protein>
<dbReference type="RefSeq" id="WP_086615748.1">
    <property type="nucleotide sequence ID" value="NZ_MTPX02000073.1"/>
</dbReference>
<feature type="transmembrane region" description="Helical" evidence="6">
    <location>
        <begin position="173"/>
        <end position="193"/>
    </location>
</feature>
<evidence type="ECO:0000256" key="5">
    <source>
        <dbReference type="SAM" id="MobiDB-lite"/>
    </source>
</evidence>
<feature type="transmembrane region" description="Helical" evidence="6">
    <location>
        <begin position="447"/>
        <end position="465"/>
    </location>
</feature>
<comment type="caution">
    <text evidence="7">The sequence shown here is derived from an EMBL/GenBank/DDBJ whole genome shotgun (WGS) entry which is preliminary data.</text>
</comment>
<dbReference type="InterPro" id="IPR053153">
    <property type="entry name" value="APC_K+_Transporter"/>
</dbReference>
<dbReference type="PANTHER" id="PTHR47704">
    <property type="entry name" value="POTASSIUM TRANSPORTER KIMA"/>
    <property type="match status" value="1"/>
</dbReference>
<evidence type="ECO:0000256" key="2">
    <source>
        <dbReference type="ARBA" id="ARBA00022692"/>
    </source>
</evidence>
<dbReference type="PANTHER" id="PTHR47704:SF1">
    <property type="entry name" value="POTASSIUM TRANSPORTER KIMA"/>
    <property type="match status" value="1"/>
</dbReference>